<evidence type="ECO:0000256" key="1">
    <source>
        <dbReference type="ARBA" id="ARBA00023125"/>
    </source>
</evidence>
<keyword evidence="4" id="KW-1185">Reference proteome</keyword>
<dbReference type="KEGG" id="cbae:COR50_14375"/>
<dbReference type="AlphaFoldDB" id="A0A291QWJ3"/>
<evidence type="ECO:0000313" key="4">
    <source>
        <dbReference type="Proteomes" id="UP000220133"/>
    </source>
</evidence>
<gene>
    <name evidence="3" type="ORF">COR50_14375</name>
</gene>
<organism evidence="3 4">
    <name type="scientific">Chitinophaga caeni</name>
    <dbReference type="NCBI Taxonomy" id="2029983"/>
    <lineage>
        <taxon>Bacteria</taxon>
        <taxon>Pseudomonadati</taxon>
        <taxon>Bacteroidota</taxon>
        <taxon>Chitinophagia</taxon>
        <taxon>Chitinophagales</taxon>
        <taxon>Chitinophagaceae</taxon>
        <taxon>Chitinophaga</taxon>
    </lineage>
</organism>
<name>A0A291QWJ3_9BACT</name>
<evidence type="ECO:0000313" key="3">
    <source>
        <dbReference type="EMBL" id="ATL48252.1"/>
    </source>
</evidence>
<reference evidence="3 4" key="1">
    <citation type="submission" date="2017-10" db="EMBL/GenBank/DDBJ databases">
        <title>Paenichitinophaga pekingensis gen. nov., sp. nov., isolated from activated sludge.</title>
        <authorList>
            <person name="Jin D."/>
            <person name="Kong X."/>
            <person name="Deng Y."/>
            <person name="Bai Z."/>
        </authorList>
    </citation>
    <scope>NUCLEOTIDE SEQUENCE [LARGE SCALE GENOMIC DNA]</scope>
    <source>
        <strain evidence="3 4">13</strain>
    </source>
</reference>
<dbReference type="InterPro" id="IPR025269">
    <property type="entry name" value="SAM-like_dom"/>
</dbReference>
<dbReference type="Pfam" id="PF13102">
    <property type="entry name" value="Phage_int_SAM_5"/>
    <property type="match status" value="1"/>
</dbReference>
<feature type="domain" description="Phage integrase SAM-like" evidence="2">
    <location>
        <begin position="15"/>
        <end position="112"/>
    </location>
</feature>
<dbReference type="Gene3D" id="1.10.150.130">
    <property type="match status" value="1"/>
</dbReference>
<protein>
    <recommendedName>
        <fullName evidence="2">Phage integrase SAM-like domain-containing protein</fullName>
    </recommendedName>
</protein>
<dbReference type="GO" id="GO:0003677">
    <property type="term" value="F:DNA binding"/>
    <property type="evidence" value="ECO:0007669"/>
    <property type="project" value="UniProtKB-KW"/>
</dbReference>
<evidence type="ECO:0000259" key="2">
    <source>
        <dbReference type="Pfam" id="PF13102"/>
    </source>
</evidence>
<sequence length="152" mass="17936">MKKSGHTLNQLTAYHRKINTGILAKGTMKNYGATEKYFKNFLTTQLHRDDIFLIELDYEFLTEFEHYVRNNPIKASDPCVGNGVIKHLQRLRGMVSWAKKLKWIEIDPLEDYTQNPKKPKRKKLDLYELMRIEQHQRAVRCRCRDGRPGETG</sequence>
<dbReference type="Proteomes" id="UP000220133">
    <property type="component" value="Chromosome"/>
</dbReference>
<dbReference type="EMBL" id="CP023777">
    <property type="protein sequence ID" value="ATL48252.1"/>
    <property type="molecule type" value="Genomic_DNA"/>
</dbReference>
<dbReference type="InterPro" id="IPR011010">
    <property type="entry name" value="DNA_brk_join_enz"/>
</dbReference>
<proteinExistence type="predicted"/>
<keyword evidence="1" id="KW-0238">DNA-binding</keyword>
<dbReference type="InterPro" id="IPR010998">
    <property type="entry name" value="Integrase_recombinase_N"/>
</dbReference>
<accession>A0A291QWJ3</accession>
<dbReference type="SUPFAM" id="SSF56349">
    <property type="entry name" value="DNA breaking-rejoining enzymes"/>
    <property type="match status" value="1"/>
</dbReference>